<accession>A0A1Q2CNM2</accession>
<dbReference type="Proteomes" id="UP000188145">
    <property type="component" value="Chromosome"/>
</dbReference>
<dbReference type="KEGG" id="tes:BW730_09670"/>
<dbReference type="RefSeq" id="WP_077686051.1">
    <property type="nucleotide sequence ID" value="NZ_CP019606.1"/>
</dbReference>
<dbReference type="EMBL" id="CP019606">
    <property type="protein sequence ID" value="AQP47717.1"/>
    <property type="molecule type" value="Genomic_DNA"/>
</dbReference>
<keyword evidence="4" id="KW-1185">Reference proteome</keyword>
<name>A0A1Q2CNM2_9ACTN</name>
<feature type="region of interest" description="Disordered" evidence="1">
    <location>
        <begin position="999"/>
        <end position="1023"/>
    </location>
</feature>
<evidence type="ECO:0000313" key="3">
    <source>
        <dbReference type="EMBL" id="AQP47717.1"/>
    </source>
</evidence>
<dbReference type="Gene3D" id="2.60.40.1140">
    <property type="entry name" value="Collagen-binding surface protein Cna, B-type domain"/>
    <property type="match status" value="3"/>
</dbReference>
<dbReference type="STRING" id="1332264.BW730_09670"/>
<dbReference type="OrthoDB" id="3727282at2"/>
<dbReference type="InterPro" id="IPR046022">
    <property type="entry name" value="DUF5979"/>
</dbReference>
<reference evidence="4" key="1">
    <citation type="submission" date="2017-02" db="EMBL/GenBank/DDBJ databases">
        <title>Tessaracoccus aquaemaris sp. nov., isolated from the intestine of a Korean rockfish, Sebastes schlegelii, in a marine aquaculture pond.</title>
        <authorList>
            <person name="Tak E.J."/>
            <person name="Bae J.-W."/>
        </authorList>
    </citation>
    <scope>NUCLEOTIDE SEQUENCE [LARGE SCALE GENOMIC DNA]</scope>
    <source>
        <strain evidence="4">NSG39</strain>
    </source>
</reference>
<feature type="domain" description="DUF5979" evidence="2">
    <location>
        <begin position="478"/>
        <end position="593"/>
    </location>
</feature>
<dbReference type="AlphaFoldDB" id="A0A1Q2CNM2"/>
<feature type="domain" description="DUF5979" evidence="2">
    <location>
        <begin position="700"/>
        <end position="802"/>
    </location>
</feature>
<feature type="domain" description="DUF5979" evidence="2">
    <location>
        <begin position="376"/>
        <end position="473"/>
    </location>
</feature>
<gene>
    <name evidence="3" type="ORF">BW730_09670</name>
</gene>
<organism evidence="3 4">
    <name type="scientific">Tessaracoccus aquimaris</name>
    <dbReference type="NCBI Taxonomy" id="1332264"/>
    <lineage>
        <taxon>Bacteria</taxon>
        <taxon>Bacillati</taxon>
        <taxon>Actinomycetota</taxon>
        <taxon>Actinomycetes</taxon>
        <taxon>Propionibacteriales</taxon>
        <taxon>Propionibacteriaceae</taxon>
        <taxon>Tessaracoccus</taxon>
    </lineage>
</organism>
<evidence type="ECO:0000259" key="2">
    <source>
        <dbReference type="Pfam" id="PF19407"/>
    </source>
</evidence>
<proteinExistence type="predicted"/>
<dbReference type="Pfam" id="PF19407">
    <property type="entry name" value="DUF5979"/>
    <property type="match status" value="6"/>
</dbReference>
<feature type="domain" description="DUF5979" evidence="2">
    <location>
        <begin position="806"/>
        <end position="900"/>
    </location>
</feature>
<evidence type="ECO:0000256" key="1">
    <source>
        <dbReference type="SAM" id="MobiDB-lite"/>
    </source>
</evidence>
<sequence length="1023" mass="105113">MTFTNSGSVPIVDPVITDVFPTDAKGPQLIVDPEADPASVYTFTLAGAAPLPANGTPLPTALEDVQVGATPLGLTFRFAEGSVLEVGQTYTIRVNLSFRPGLDAATEVVNTTGISGERPWDSCSGTLVGKECTTTAKVTVQRSGALQGSKLVRAVDTELGVLDTRATGCTPDADGFYRGGCVPVTKPGGDEIWRLRWTNIGNLPLEKVTALDQLPAIGDAGVITGSPRGSKWRPIPKKVTFVGSVEGTVSSISVDWSSNPDLCNEDLNATSTCTTNNWKSVGEEASPANGWTVPLPEGAQGLRFTFKLADQPLKPLGTIVADITTTTPAQSPTVDGDTIAWNNIAQSATARNGDKSEHVRRNEANKVGVALAVAPVTIEKLVTGEGSAFAPDRFELNLACTSVGEAVTLGERANVSLGAGEPVTVGDIPWGSSCTVSEDAAASGASGFQATTVIVNQRDAATAAAITATNRYDLASLKVAKRVSQSAVDQEGTALDHGEFDFTAACTFLGSPVTAEGFEAGKPMTFTLGDGDSRTLTGLPAGAACTVTETTPDNLETVSYEWTAGEVDIASGAGAASGQLASGANTIAFANAFRTSKLALTKLVVGDGADLYGGGEFSLNVACVDLSGREVWNDDITLGGEHGLTHTIDGLWADATCTVTEPRTGGATETTFAPGDGTLTLVPGETSTVTVSNSFDVGSVRVAKTLDGDGADLIDDVNEFEVQLACVADVDGTEVDVPLPDDGRVTLSKATTLEHSFDNLPIGARCTLTEPDAGGAVATSIEPATVTVGEEPVDISVVNTFTAASLTLTKSVASPALDADGEPIDHGTFDFSVACTFQGRDVVAAGFPAGEEMSVSLGHAQSTTLTGLPTGTSCRVTEQEAPHVASVSATWTTGSVASVVDGNAAEGTLAADIDGTSANSVAYRNEMRTSELTIDKVVTGPGAERYSPDAFTVAVACVDADDRIVWDGELPFGGEHGMSATIERLLADATCTVSEPITGGATRVDFAPRAPSRSTPGRPAPSR</sequence>
<evidence type="ECO:0000313" key="4">
    <source>
        <dbReference type="Proteomes" id="UP000188145"/>
    </source>
</evidence>
<feature type="domain" description="DUF5979" evidence="2">
    <location>
        <begin position="599"/>
        <end position="696"/>
    </location>
</feature>
<protein>
    <recommendedName>
        <fullName evidence="2">DUF5979 domain-containing protein</fullName>
    </recommendedName>
</protein>
<feature type="domain" description="DUF5979" evidence="2">
    <location>
        <begin position="932"/>
        <end position="1004"/>
    </location>
</feature>